<gene>
    <name evidence="5" type="ORF">AAIA72_15820</name>
</gene>
<dbReference type="SUPFAM" id="SSF53850">
    <property type="entry name" value="Periplasmic binding protein-like II"/>
    <property type="match status" value="1"/>
</dbReference>
<evidence type="ECO:0000259" key="4">
    <source>
        <dbReference type="Pfam" id="PF00497"/>
    </source>
</evidence>
<dbReference type="PANTHER" id="PTHR35936">
    <property type="entry name" value="MEMBRANE-BOUND LYTIC MUREIN TRANSGLYCOSYLASE F"/>
    <property type="match status" value="1"/>
</dbReference>
<proteinExistence type="inferred from homology"/>
<feature type="signal peptide" evidence="3">
    <location>
        <begin position="1"/>
        <end position="29"/>
    </location>
</feature>
<dbReference type="EMBL" id="CP154858">
    <property type="protein sequence ID" value="XDT72244.1"/>
    <property type="molecule type" value="Genomic_DNA"/>
</dbReference>
<sequence>MNRNGFRVGRWCKVAAICLLLLGTVTARADHHEGDNSCRTLVVTGNPEYPPWLWSVNGPGGELEGAAAQLLREALDGSPWTPEFRAVETWARAQAETRLGRADMIAGAFITAERQTWMDYIQPPMADMPNVIFTRKDGVFAFDKWSDLIPYRGATLLNNSFGQEFDTFARQNLRIEEVGSIEQAFRMLARKRVDYVVFERYQGMILLNVLRLTDVIVPLPHPVNAEGLYFTVSKASPCNTEALKAHLARRVAELVGQGRPEALAEHYTRMWADRQPPRKAH</sequence>
<keyword evidence="2 3" id="KW-0732">Signal</keyword>
<dbReference type="AlphaFoldDB" id="A0AB39UW64"/>
<evidence type="ECO:0000313" key="5">
    <source>
        <dbReference type="EMBL" id="XDT72244.1"/>
    </source>
</evidence>
<evidence type="ECO:0000256" key="3">
    <source>
        <dbReference type="SAM" id="SignalP"/>
    </source>
</evidence>
<organism evidence="5">
    <name type="scientific">Thermohahella caldifontis</name>
    <dbReference type="NCBI Taxonomy" id="3142973"/>
    <lineage>
        <taxon>Bacteria</taxon>
        <taxon>Pseudomonadati</taxon>
        <taxon>Pseudomonadota</taxon>
        <taxon>Gammaproteobacteria</taxon>
        <taxon>Oceanospirillales</taxon>
        <taxon>Hahellaceae</taxon>
        <taxon>Thermohahella</taxon>
    </lineage>
</organism>
<comment type="similarity">
    <text evidence="1">Belongs to the bacterial solute-binding protein 3 family.</text>
</comment>
<dbReference type="KEGG" id="tcd:AAIA72_15820"/>
<feature type="chain" id="PRO_5044257014" evidence="3">
    <location>
        <begin position="30"/>
        <end position="281"/>
    </location>
</feature>
<dbReference type="Gene3D" id="3.40.190.10">
    <property type="entry name" value="Periplasmic binding protein-like II"/>
    <property type="match status" value="2"/>
</dbReference>
<protein>
    <submittedName>
        <fullName evidence="5">Transporter substrate-binding domain-containing protein</fullName>
    </submittedName>
</protein>
<dbReference type="RefSeq" id="WP_369601256.1">
    <property type="nucleotide sequence ID" value="NZ_CP154858.1"/>
</dbReference>
<dbReference type="InterPro" id="IPR001638">
    <property type="entry name" value="Solute-binding_3/MltF_N"/>
</dbReference>
<accession>A0AB39UW64</accession>
<reference evidence="5" key="1">
    <citation type="submission" date="2024-05" db="EMBL/GenBank/DDBJ databases">
        <title>Genome sequencing of novel strain.</title>
        <authorList>
            <person name="Ganbat D."/>
            <person name="Ganbat S."/>
            <person name="Lee S.-J."/>
        </authorList>
    </citation>
    <scope>NUCLEOTIDE SEQUENCE</scope>
    <source>
        <strain evidence="5">SMD15-11</strain>
    </source>
</reference>
<evidence type="ECO:0000256" key="2">
    <source>
        <dbReference type="ARBA" id="ARBA00022729"/>
    </source>
</evidence>
<feature type="domain" description="Solute-binding protein family 3/N-terminal" evidence="4">
    <location>
        <begin position="41"/>
        <end position="267"/>
    </location>
</feature>
<dbReference type="PANTHER" id="PTHR35936:SF6">
    <property type="entry name" value="AMINO ACID ABC TRANSPORTER SUBSTRATE-BINDING PAAT FAMILY PROTEIN"/>
    <property type="match status" value="1"/>
</dbReference>
<name>A0AB39UW64_9GAMM</name>
<evidence type="ECO:0000256" key="1">
    <source>
        <dbReference type="ARBA" id="ARBA00010333"/>
    </source>
</evidence>
<dbReference type="Pfam" id="PF00497">
    <property type="entry name" value="SBP_bac_3"/>
    <property type="match status" value="1"/>
</dbReference>